<evidence type="ECO:0000313" key="2">
    <source>
        <dbReference type="EMBL" id="SDC29019.1"/>
    </source>
</evidence>
<accession>A0A1G6KD61</accession>
<dbReference type="STRING" id="530584.SAMN05421630_1011158"/>
<dbReference type="Pfam" id="PF17932">
    <property type="entry name" value="TetR_C_24"/>
    <property type="match status" value="1"/>
</dbReference>
<dbReference type="InterPro" id="IPR001647">
    <property type="entry name" value="HTH_TetR"/>
</dbReference>
<dbReference type="SUPFAM" id="SSF46689">
    <property type="entry name" value="Homeodomain-like"/>
    <property type="match status" value="1"/>
</dbReference>
<proteinExistence type="predicted"/>
<dbReference type="InterPro" id="IPR041490">
    <property type="entry name" value="KstR2_TetR_C"/>
</dbReference>
<evidence type="ECO:0000256" key="1">
    <source>
        <dbReference type="ARBA" id="ARBA00023125"/>
    </source>
</evidence>
<keyword evidence="1 2" id="KW-0238">DNA-binding</keyword>
<dbReference type="InterPro" id="IPR050109">
    <property type="entry name" value="HTH-type_TetR-like_transc_reg"/>
</dbReference>
<dbReference type="AlphaFoldDB" id="A0A1G6KD61"/>
<dbReference type="PROSITE" id="PS50977">
    <property type="entry name" value="HTH_TETR_2"/>
    <property type="match status" value="1"/>
</dbReference>
<dbReference type="PRINTS" id="PR00455">
    <property type="entry name" value="HTHTETR"/>
</dbReference>
<dbReference type="PANTHER" id="PTHR30055">
    <property type="entry name" value="HTH-TYPE TRANSCRIPTIONAL REGULATOR RUTR"/>
    <property type="match status" value="1"/>
</dbReference>
<dbReference type="Proteomes" id="UP000199494">
    <property type="component" value="Unassembled WGS sequence"/>
</dbReference>
<evidence type="ECO:0000313" key="3">
    <source>
        <dbReference type="Proteomes" id="UP000199494"/>
    </source>
</evidence>
<dbReference type="GO" id="GO:0000976">
    <property type="term" value="F:transcription cis-regulatory region binding"/>
    <property type="evidence" value="ECO:0007669"/>
    <property type="project" value="TreeGrafter"/>
</dbReference>
<name>A0A1G6KD61_9PSEU</name>
<protein>
    <submittedName>
        <fullName evidence="2">DNA-binding transcriptional regulator, AcrR family</fullName>
    </submittedName>
</protein>
<dbReference type="SUPFAM" id="SSF48498">
    <property type="entry name" value="Tetracyclin repressor-like, C-terminal domain"/>
    <property type="match status" value="1"/>
</dbReference>
<dbReference type="EMBL" id="FMZE01000001">
    <property type="protein sequence ID" value="SDC29019.1"/>
    <property type="molecule type" value="Genomic_DNA"/>
</dbReference>
<dbReference type="InterPro" id="IPR009057">
    <property type="entry name" value="Homeodomain-like_sf"/>
</dbReference>
<gene>
    <name evidence="2" type="ORF">SAMN05421630_1011158</name>
</gene>
<dbReference type="InterPro" id="IPR036271">
    <property type="entry name" value="Tet_transcr_reg_TetR-rel_C_sf"/>
</dbReference>
<sequence>MHVHVCRVLDVRQAFDGWDMARRNGIAARPTDGVDWRCFAPLDLTPILEAALDAFYEQGFHGTTVRDIARRVGQTVPSLYYHHDSKEGVFAALLDLAAADVGWRTKAAAVEGGDRADVRFALVVEAIVLHMTHRVRLASLDQEMRHLSPANRRKYGGRRREVETLLAGIVEAGAEEGLFGATLPAESARAVLGMCQSIAKWYQPGGALSPEELADRYVDIALSAVGGTKRAKLRARRERQRAATRP</sequence>
<dbReference type="GO" id="GO:0003700">
    <property type="term" value="F:DNA-binding transcription factor activity"/>
    <property type="evidence" value="ECO:0007669"/>
    <property type="project" value="TreeGrafter"/>
</dbReference>
<organism evidence="2 3">
    <name type="scientific">Prauserella marina</name>
    <dbReference type="NCBI Taxonomy" id="530584"/>
    <lineage>
        <taxon>Bacteria</taxon>
        <taxon>Bacillati</taxon>
        <taxon>Actinomycetota</taxon>
        <taxon>Actinomycetes</taxon>
        <taxon>Pseudonocardiales</taxon>
        <taxon>Pseudonocardiaceae</taxon>
        <taxon>Prauserella</taxon>
    </lineage>
</organism>
<dbReference type="PANTHER" id="PTHR30055:SF237">
    <property type="entry name" value="TRANSCRIPTIONAL REPRESSOR MCE3R"/>
    <property type="match status" value="1"/>
</dbReference>
<reference evidence="2 3" key="1">
    <citation type="submission" date="2016-10" db="EMBL/GenBank/DDBJ databases">
        <authorList>
            <person name="de Groot N.N."/>
        </authorList>
    </citation>
    <scope>NUCLEOTIDE SEQUENCE [LARGE SCALE GENOMIC DNA]</scope>
    <source>
        <strain evidence="2 3">CGMCC 4.5506</strain>
    </source>
</reference>
<dbReference type="Pfam" id="PF00440">
    <property type="entry name" value="TetR_N"/>
    <property type="match status" value="1"/>
</dbReference>
<dbReference type="Gene3D" id="1.10.357.10">
    <property type="entry name" value="Tetracycline Repressor, domain 2"/>
    <property type="match status" value="1"/>
</dbReference>
<keyword evidence="3" id="KW-1185">Reference proteome</keyword>